<feature type="domain" description="Phosphatidylglycerol lysyltransferase C-terminal" evidence="6">
    <location>
        <begin position="15"/>
        <end position="311"/>
    </location>
</feature>
<sequence length="330" mass="36469">MTGHVLAIDSVLHQLRDYADNPSAFLAMNTGNEYFTVPTSAGVIAYRSAGKYLLQFGGVFAPEHAREELLRGFLDFARARRSTVAAVQLQSEDVALYERCGFTVNQVGASYALHLPEFGLKGSRFVKLRNKVSRARRSGLVVAEVPYGHIADAVRTIDRQWLRGKGRHVKEIDFLVGQLGGPGQVHRRLFTGRIDGELVAYISYAPAFGKRAGLLHDLSRRLPETAPGVLETINLTALEAFRAEGAEWLHLGFTPFTGLAPEREAPSASRTTAWFLRQLAAHGEKVYPAASQLAYKEKWAPQLVLPEYLAFQGRVRAGAIRQLLRVTNSL</sequence>
<name>A0AAU2UY59_9ACTN</name>
<dbReference type="PANTHER" id="PTHR34697:SF2">
    <property type="entry name" value="PHOSPHATIDYLGLYCEROL LYSYLTRANSFERASE"/>
    <property type="match status" value="1"/>
</dbReference>
<evidence type="ECO:0000256" key="2">
    <source>
        <dbReference type="ARBA" id="ARBA00022475"/>
    </source>
</evidence>
<evidence type="ECO:0000313" key="7">
    <source>
        <dbReference type="EMBL" id="WTW60066.1"/>
    </source>
</evidence>
<evidence type="ECO:0000256" key="3">
    <source>
        <dbReference type="ARBA" id="ARBA00022692"/>
    </source>
</evidence>
<organism evidence="7">
    <name type="scientific">Streptomyces sp. NBC_00003</name>
    <dbReference type="NCBI Taxonomy" id="2903608"/>
    <lineage>
        <taxon>Bacteria</taxon>
        <taxon>Bacillati</taxon>
        <taxon>Actinomycetota</taxon>
        <taxon>Actinomycetes</taxon>
        <taxon>Kitasatosporales</taxon>
        <taxon>Streptomycetaceae</taxon>
        <taxon>Streptomyces</taxon>
    </lineage>
</organism>
<dbReference type="GO" id="GO:0016755">
    <property type="term" value="F:aminoacyltransferase activity"/>
    <property type="evidence" value="ECO:0007669"/>
    <property type="project" value="TreeGrafter"/>
</dbReference>
<keyword evidence="5" id="KW-0472">Membrane</keyword>
<dbReference type="InterPro" id="IPR016181">
    <property type="entry name" value="Acyl_CoA_acyltransferase"/>
</dbReference>
<dbReference type="InterPro" id="IPR051211">
    <property type="entry name" value="PG_lysyltransferase"/>
</dbReference>
<dbReference type="GO" id="GO:0005886">
    <property type="term" value="C:plasma membrane"/>
    <property type="evidence" value="ECO:0007669"/>
    <property type="project" value="UniProtKB-SubCell"/>
</dbReference>
<dbReference type="PANTHER" id="PTHR34697">
    <property type="entry name" value="PHOSPHATIDYLGLYCEROL LYSYLTRANSFERASE"/>
    <property type="match status" value="1"/>
</dbReference>
<dbReference type="AlphaFoldDB" id="A0AAU2UY59"/>
<dbReference type="Pfam" id="PF09924">
    <property type="entry name" value="LPG_synthase_C"/>
    <property type="match status" value="1"/>
</dbReference>
<evidence type="ECO:0000259" key="6">
    <source>
        <dbReference type="Pfam" id="PF09924"/>
    </source>
</evidence>
<dbReference type="GO" id="GO:0055091">
    <property type="term" value="P:phospholipid homeostasis"/>
    <property type="evidence" value="ECO:0007669"/>
    <property type="project" value="TreeGrafter"/>
</dbReference>
<evidence type="ECO:0000256" key="5">
    <source>
        <dbReference type="ARBA" id="ARBA00023136"/>
    </source>
</evidence>
<dbReference type="SUPFAM" id="SSF55729">
    <property type="entry name" value="Acyl-CoA N-acyltransferases (Nat)"/>
    <property type="match status" value="1"/>
</dbReference>
<accession>A0AAU2UY59</accession>
<comment type="subcellular location">
    <subcellularLocation>
        <location evidence="1">Cell membrane</location>
        <topology evidence="1">Multi-pass membrane protein</topology>
    </subcellularLocation>
</comment>
<gene>
    <name evidence="7" type="ORF">OG549_05105</name>
</gene>
<protein>
    <submittedName>
        <fullName evidence="7">DUF2156 domain-containing protein</fullName>
    </submittedName>
</protein>
<keyword evidence="4" id="KW-1133">Transmembrane helix</keyword>
<keyword evidence="3" id="KW-0812">Transmembrane</keyword>
<evidence type="ECO:0000256" key="4">
    <source>
        <dbReference type="ARBA" id="ARBA00022989"/>
    </source>
</evidence>
<proteinExistence type="predicted"/>
<reference evidence="7" key="1">
    <citation type="submission" date="2022-10" db="EMBL/GenBank/DDBJ databases">
        <title>The complete genomes of actinobacterial strains from the NBC collection.</title>
        <authorList>
            <person name="Joergensen T.S."/>
            <person name="Alvarez Arevalo M."/>
            <person name="Sterndorff E.B."/>
            <person name="Faurdal D."/>
            <person name="Vuksanovic O."/>
            <person name="Mourched A.-S."/>
            <person name="Charusanti P."/>
            <person name="Shaw S."/>
            <person name="Blin K."/>
            <person name="Weber T."/>
        </authorList>
    </citation>
    <scope>NUCLEOTIDE SEQUENCE</scope>
    <source>
        <strain evidence="7">NBC_00003</strain>
    </source>
</reference>
<evidence type="ECO:0000256" key="1">
    <source>
        <dbReference type="ARBA" id="ARBA00004651"/>
    </source>
</evidence>
<keyword evidence="2" id="KW-1003">Cell membrane</keyword>
<dbReference type="EMBL" id="CP108318">
    <property type="protein sequence ID" value="WTW60066.1"/>
    <property type="molecule type" value="Genomic_DNA"/>
</dbReference>
<dbReference type="InterPro" id="IPR024320">
    <property type="entry name" value="LPG_synthase_C"/>
</dbReference>